<dbReference type="Proteomes" id="UP000015100">
    <property type="component" value="Unassembled WGS sequence"/>
</dbReference>
<protein>
    <submittedName>
        <fullName evidence="1">Uncharacterized protein</fullName>
    </submittedName>
</protein>
<keyword evidence="2" id="KW-1185">Reference proteome</keyword>
<reference evidence="2" key="2">
    <citation type="submission" date="2013-04" db="EMBL/GenBank/DDBJ databases">
        <title>Genomic mechanisms accounting for the adaptation to parasitism in nematode-trapping fungi.</title>
        <authorList>
            <person name="Ahren D.G."/>
        </authorList>
    </citation>
    <scope>NUCLEOTIDE SEQUENCE [LARGE SCALE GENOMIC DNA]</scope>
    <source>
        <strain evidence="2">CBS 200.50</strain>
    </source>
</reference>
<proteinExistence type="predicted"/>
<accession>S8BIL7</accession>
<evidence type="ECO:0000313" key="1">
    <source>
        <dbReference type="EMBL" id="EPS35102.1"/>
    </source>
</evidence>
<gene>
    <name evidence="1" type="ORF">H072_11466</name>
</gene>
<dbReference type="HOGENOM" id="CLU_687008_0_0_1"/>
<reference evidence="1 2" key="1">
    <citation type="journal article" date="2013" name="PLoS Genet.">
        <title>Genomic mechanisms accounting for the adaptation to parasitism in nematode-trapping fungi.</title>
        <authorList>
            <person name="Meerupati T."/>
            <person name="Andersson K.M."/>
            <person name="Friman E."/>
            <person name="Kumar D."/>
            <person name="Tunlid A."/>
            <person name="Ahren D."/>
        </authorList>
    </citation>
    <scope>NUCLEOTIDE SEQUENCE [LARGE SCALE GENOMIC DNA]</scope>
    <source>
        <strain evidence="1 2">CBS 200.50</strain>
    </source>
</reference>
<name>S8BIL7_DACHA</name>
<dbReference type="AlphaFoldDB" id="S8BIL7"/>
<sequence length="401" mass="46062">MDLWQFLEIKFGTSNTFTEDTSTPLGIQYNAFNLTFHSNPSLRHITFEDTRTWDIYRTFRLSYAYSSSIYLFPKTKSIYIPFLRRNEFQDADECLITSILKVLHEKSPTIYRNLESITLDSRDPLANYEFSFGHIPMESIPGYFEPISTNEISSAERLQRESFFRSPLSELAHPDGLQEITIMAKSFGFTPDKNLISGFVAKSAQTLKRLSISGSIDSRSAMRTPNQRHIDFRTIPIYPALRELEIVESRPLDEWVLKDVATVCPKLAVLKLEFRGLTSLRDRDEYDMFPELPASGLIYLKEVRFTYWNSDELGKVIHPDATMGKRKFSNVVSSWVIKGGMKNLERVEFRVKERFDITVKKVRTKVVSMSCNIAHSAGDIINGFGQVMVMVTEETTNGLLD</sequence>
<evidence type="ECO:0000313" key="2">
    <source>
        <dbReference type="Proteomes" id="UP000015100"/>
    </source>
</evidence>
<comment type="caution">
    <text evidence="1">The sequence shown here is derived from an EMBL/GenBank/DDBJ whole genome shotgun (WGS) entry which is preliminary data.</text>
</comment>
<organism evidence="1 2">
    <name type="scientific">Dactylellina haptotyla (strain CBS 200.50)</name>
    <name type="common">Nematode-trapping fungus</name>
    <name type="synonym">Monacrosporium haptotylum</name>
    <dbReference type="NCBI Taxonomy" id="1284197"/>
    <lineage>
        <taxon>Eukaryota</taxon>
        <taxon>Fungi</taxon>
        <taxon>Dikarya</taxon>
        <taxon>Ascomycota</taxon>
        <taxon>Pezizomycotina</taxon>
        <taxon>Orbiliomycetes</taxon>
        <taxon>Orbiliales</taxon>
        <taxon>Orbiliaceae</taxon>
        <taxon>Dactylellina</taxon>
    </lineage>
</organism>
<dbReference type="EMBL" id="AQGS01001233">
    <property type="protein sequence ID" value="EPS35102.1"/>
    <property type="molecule type" value="Genomic_DNA"/>
</dbReference>